<evidence type="ECO:0000313" key="1">
    <source>
        <dbReference type="EMBL" id="CAB5218069.1"/>
    </source>
</evidence>
<sequence length="69" mass="7930">MSELNQLMLEHEEFLESALDDMEFSNEYLTQEQVDCIRQACGKPRNSQVNPLLRDVINDFGKIFGGNHA</sequence>
<dbReference type="EMBL" id="LR798254">
    <property type="protein sequence ID" value="CAB5218069.1"/>
    <property type="molecule type" value="Genomic_DNA"/>
</dbReference>
<organism evidence="1">
    <name type="scientific">uncultured Caudovirales phage</name>
    <dbReference type="NCBI Taxonomy" id="2100421"/>
    <lineage>
        <taxon>Viruses</taxon>
        <taxon>Duplodnaviria</taxon>
        <taxon>Heunggongvirae</taxon>
        <taxon>Uroviricota</taxon>
        <taxon>Caudoviricetes</taxon>
        <taxon>Peduoviridae</taxon>
        <taxon>Maltschvirus</taxon>
        <taxon>Maltschvirus maltsch</taxon>
    </lineage>
</organism>
<protein>
    <submittedName>
        <fullName evidence="1">Uncharacterized protein</fullName>
    </submittedName>
</protein>
<accession>A0A6J7WJ08</accession>
<proteinExistence type="predicted"/>
<name>A0A6J7WJ08_9CAUD</name>
<gene>
    <name evidence="1" type="ORF">UFOVP202_41</name>
</gene>
<reference evidence="1" key="1">
    <citation type="submission" date="2020-05" db="EMBL/GenBank/DDBJ databases">
        <authorList>
            <person name="Chiriac C."/>
            <person name="Salcher M."/>
            <person name="Ghai R."/>
            <person name="Kavagutti S V."/>
        </authorList>
    </citation>
    <scope>NUCLEOTIDE SEQUENCE</scope>
</reference>